<protein>
    <submittedName>
        <fullName evidence="3">Uncharacterized protein</fullName>
    </submittedName>
</protein>
<sequence>MSNKLPQPSPPLSPLQPPRIRRVSAVSTTNSFQSELQLQEANSCSLTPITQGAVTLVNLPPPLPPKDEPLQLSPGVSGNAFLLDGKFKPLSSLLRTDGDIYVVEPVGAIGGRTLYKITGNKDMVSSPTYLYDAILDEFVLSTKPRRFPTTLKKSGRGGVGVGRSLSVPLGKSPGSQQDHVGIDKSGEGGSSSWLHIDVHKPIPIVENGPPSAISSKFTEGALSTSAPAARGPVEPSTPHPSRSPRTVFGNNGFYDFPIQQLLLPAPTYAIGLSLATGYSPVLSRTMRVEIPLDNPSFTDSELFKLLRQEQSKLSGIFRTYFSLRGIRSLRFAGASGSPRDHFSLAFSQSELLACYHRPPALGRSWTDWLVKITTDELLILEFVEGWLPQRIFLATATPLAITSLGVCMWIFYGPERVFFSAFLFGGLLLAIQSVIVGLLAVLSFIT</sequence>
<evidence type="ECO:0000256" key="2">
    <source>
        <dbReference type="SAM" id="Phobius"/>
    </source>
</evidence>
<dbReference type="STRING" id="42251.A0A2T6ZWV8"/>
<comment type="caution">
    <text evidence="3">The sequence shown here is derived from an EMBL/GenBank/DDBJ whole genome shotgun (WGS) entry which is preliminary data.</text>
</comment>
<keyword evidence="4" id="KW-1185">Reference proteome</keyword>
<name>A0A2T6ZWV8_TUBBO</name>
<reference evidence="3 4" key="1">
    <citation type="submission" date="2017-04" db="EMBL/GenBank/DDBJ databases">
        <title>Draft genome sequence of Tuber borchii Vittad., a whitish edible truffle.</title>
        <authorList>
            <consortium name="DOE Joint Genome Institute"/>
            <person name="Murat C."/>
            <person name="Kuo A."/>
            <person name="Barry K.W."/>
            <person name="Clum A."/>
            <person name="Dockter R.B."/>
            <person name="Fauchery L."/>
            <person name="Iotti M."/>
            <person name="Kohler A."/>
            <person name="Labutti K."/>
            <person name="Lindquist E.A."/>
            <person name="Lipzen A."/>
            <person name="Ohm R.A."/>
            <person name="Wang M."/>
            <person name="Grigoriev I.V."/>
            <person name="Zambonelli A."/>
            <person name="Martin F.M."/>
        </authorList>
    </citation>
    <scope>NUCLEOTIDE SEQUENCE [LARGE SCALE GENOMIC DNA]</scope>
    <source>
        <strain evidence="3 4">Tbo3840</strain>
    </source>
</reference>
<evidence type="ECO:0000313" key="4">
    <source>
        <dbReference type="Proteomes" id="UP000244722"/>
    </source>
</evidence>
<keyword evidence="2" id="KW-0472">Membrane</keyword>
<dbReference type="OrthoDB" id="10501457at2759"/>
<feature type="region of interest" description="Disordered" evidence="1">
    <location>
        <begin position="224"/>
        <end position="244"/>
    </location>
</feature>
<organism evidence="3 4">
    <name type="scientific">Tuber borchii</name>
    <name type="common">White truffle</name>
    <dbReference type="NCBI Taxonomy" id="42251"/>
    <lineage>
        <taxon>Eukaryota</taxon>
        <taxon>Fungi</taxon>
        <taxon>Dikarya</taxon>
        <taxon>Ascomycota</taxon>
        <taxon>Pezizomycotina</taxon>
        <taxon>Pezizomycetes</taxon>
        <taxon>Pezizales</taxon>
        <taxon>Tuberaceae</taxon>
        <taxon>Tuber</taxon>
    </lineage>
</organism>
<keyword evidence="2" id="KW-0812">Transmembrane</keyword>
<feature type="transmembrane region" description="Helical" evidence="2">
    <location>
        <begin position="418"/>
        <end position="445"/>
    </location>
</feature>
<accession>A0A2T6ZWV8</accession>
<gene>
    <name evidence="3" type="ORF">B9Z19DRAFT_775091</name>
</gene>
<dbReference type="AlphaFoldDB" id="A0A2T6ZWV8"/>
<feature type="transmembrane region" description="Helical" evidence="2">
    <location>
        <begin position="391"/>
        <end position="412"/>
    </location>
</feature>
<keyword evidence="2" id="KW-1133">Transmembrane helix</keyword>
<dbReference type="EMBL" id="NESQ01000077">
    <property type="protein sequence ID" value="PUU79981.1"/>
    <property type="molecule type" value="Genomic_DNA"/>
</dbReference>
<proteinExistence type="predicted"/>
<dbReference type="Proteomes" id="UP000244722">
    <property type="component" value="Unassembled WGS sequence"/>
</dbReference>
<evidence type="ECO:0000256" key="1">
    <source>
        <dbReference type="SAM" id="MobiDB-lite"/>
    </source>
</evidence>
<feature type="region of interest" description="Disordered" evidence="1">
    <location>
        <begin position="149"/>
        <end position="187"/>
    </location>
</feature>
<evidence type="ECO:0000313" key="3">
    <source>
        <dbReference type="EMBL" id="PUU79981.1"/>
    </source>
</evidence>